<accession>A0A8S5TTQ2</accession>
<dbReference type="EMBL" id="BK015927">
    <property type="protein sequence ID" value="DAF85585.1"/>
    <property type="molecule type" value="Genomic_DNA"/>
</dbReference>
<name>A0A8S5TTQ2_9CAUD</name>
<evidence type="ECO:0000313" key="1">
    <source>
        <dbReference type="EMBL" id="DAF85585.1"/>
    </source>
</evidence>
<proteinExistence type="predicted"/>
<organism evidence="1">
    <name type="scientific">Siphoviridae sp. ct5jB2</name>
    <dbReference type="NCBI Taxonomy" id="2825337"/>
    <lineage>
        <taxon>Viruses</taxon>
        <taxon>Duplodnaviria</taxon>
        <taxon>Heunggongvirae</taxon>
        <taxon>Uroviricota</taxon>
        <taxon>Caudoviricetes</taxon>
    </lineage>
</organism>
<reference evidence="1" key="1">
    <citation type="journal article" date="2021" name="Proc. Natl. Acad. Sci. U.S.A.">
        <title>A Catalog of Tens of Thousands of Viruses from Human Metagenomes Reveals Hidden Associations with Chronic Diseases.</title>
        <authorList>
            <person name="Tisza M.J."/>
            <person name="Buck C.B."/>
        </authorList>
    </citation>
    <scope>NUCLEOTIDE SEQUENCE</scope>
    <source>
        <strain evidence="1">Ct5jB2</strain>
    </source>
</reference>
<sequence length="29" mass="3625">MKSYFHHSLSCYNFFSFITFSLQNLRQYD</sequence>
<protein>
    <submittedName>
        <fullName evidence="1">Uncharacterized protein</fullName>
    </submittedName>
</protein>